<gene>
    <name evidence="1" type="ORF">ERJ67_10300</name>
</gene>
<dbReference type="AlphaFoldDB" id="A0A524RL31"/>
<reference evidence="1 2" key="1">
    <citation type="journal article" date="2019" name="mSystems">
        <title>Life at home and on the roam: Genomic adaptions reflect the dual lifestyle of an intracellular, facultative symbiont.</title>
        <authorList>
            <person name="Burgsdorf I."/>
        </authorList>
    </citation>
    <scope>NUCLEOTIDE SEQUENCE [LARGE SCALE GENOMIC DNA]</scope>
    <source>
        <strain evidence="1">277cV</strain>
    </source>
</reference>
<sequence>MGFQQGDCIQVKNSEGLFQIIAVDDLRNRCWLRPWPLQAKANPVFEESLANLAPGNVCAISDHRQACVPVEA</sequence>
<dbReference type="Proteomes" id="UP000317990">
    <property type="component" value="Unassembled WGS sequence"/>
</dbReference>
<comment type="caution">
    <text evidence="1">The sequence shown here is derived from an EMBL/GenBank/DDBJ whole genome shotgun (WGS) entry which is preliminary data.</text>
</comment>
<organism evidence="1 2">
    <name type="scientific">Aphanocapsa feldmannii 277cV</name>
    <dbReference type="NCBI Taxonomy" id="2507553"/>
    <lineage>
        <taxon>Bacteria</taxon>
        <taxon>Bacillati</taxon>
        <taxon>Cyanobacteriota</taxon>
        <taxon>Cyanophyceae</taxon>
        <taxon>Oscillatoriophycideae</taxon>
        <taxon>Chroococcales</taxon>
        <taxon>Microcystaceae</taxon>
        <taxon>Aphanocapsa</taxon>
    </lineage>
</organism>
<protein>
    <recommendedName>
        <fullName evidence="3">DUF3104 domain-containing protein</fullName>
    </recommendedName>
</protein>
<dbReference type="EMBL" id="SRMO01000087">
    <property type="protein sequence ID" value="TGG90567.1"/>
    <property type="molecule type" value="Genomic_DNA"/>
</dbReference>
<name>A0A524RL31_9CHRO</name>
<accession>A0A524RL31</accession>
<proteinExistence type="predicted"/>
<evidence type="ECO:0000313" key="2">
    <source>
        <dbReference type="Proteomes" id="UP000317990"/>
    </source>
</evidence>
<evidence type="ECO:0000313" key="1">
    <source>
        <dbReference type="EMBL" id="TGG90567.1"/>
    </source>
</evidence>
<evidence type="ECO:0008006" key="3">
    <source>
        <dbReference type="Google" id="ProtNLM"/>
    </source>
</evidence>